<accession>A0A5B9DBJ5</accession>
<dbReference type="SUPFAM" id="SSF52058">
    <property type="entry name" value="L domain-like"/>
    <property type="match status" value="1"/>
</dbReference>
<name>A0A5B9DBJ5_9ARCH</name>
<organism evidence="1 2">
    <name type="scientific">Promethearchaeum syntrophicum</name>
    <dbReference type="NCBI Taxonomy" id="2594042"/>
    <lineage>
        <taxon>Archaea</taxon>
        <taxon>Promethearchaeati</taxon>
        <taxon>Promethearchaeota</taxon>
        <taxon>Promethearchaeia</taxon>
        <taxon>Promethearchaeales</taxon>
        <taxon>Promethearchaeaceae</taxon>
        <taxon>Promethearchaeum</taxon>
    </lineage>
</organism>
<dbReference type="Proteomes" id="UP000321408">
    <property type="component" value="Chromosome"/>
</dbReference>
<keyword evidence="2" id="KW-1185">Reference proteome</keyword>
<dbReference type="EMBL" id="CP042905">
    <property type="protein sequence ID" value="QEE16548.1"/>
    <property type="molecule type" value="Genomic_DNA"/>
</dbReference>
<reference evidence="1 2" key="1">
    <citation type="journal article" date="2020" name="Nature">
        <title>Isolation of an archaeon at the prokaryote-eukaryote interface.</title>
        <authorList>
            <person name="Imachi H."/>
            <person name="Nobu M.K."/>
            <person name="Nakahara N."/>
            <person name="Morono Y."/>
            <person name="Ogawara M."/>
            <person name="Takaki Y."/>
            <person name="Takano Y."/>
            <person name="Uematsu K."/>
            <person name="Ikuta T."/>
            <person name="Ito M."/>
            <person name="Matsui Y."/>
            <person name="Miyazaki M."/>
            <person name="Murata K."/>
            <person name="Saito Y."/>
            <person name="Sakai S."/>
            <person name="Song C."/>
            <person name="Tasumi E."/>
            <person name="Yamanaka Y."/>
            <person name="Yamaguchi T."/>
            <person name="Kamagata Y."/>
            <person name="Tamaki H."/>
            <person name="Takai K."/>
        </authorList>
    </citation>
    <scope>NUCLEOTIDE SEQUENCE [LARGE SCALE GENOMIC DNA]</scope>
    <source>
        <strain evidence="1 2">MK-D1</strain>
    </source>
</reference>
<dbReference type="InterPro" id="IPR032675">
    <property type="entry name" value="LRR_dom_sf"/>
</dbReference>
<dbReference type="GeneID" id="41330366"/>
<protein>
    <recommendedName>
        <fullName evidence="3">Leucine Rich repeats (2 copies)</fullName>
    </recommendedName>
</protein>
<gene>
    <name evidence="1" type="ORF">DSAG12_02378</name>
</gene>
<dbReference type="RefSeq" id="WP_147663423.1">
    <property type="nucleotide sequence ID" value="NZ_CP042905.2"/>
</dbReference>
<proteinExistence type="predicted"/>
<dbReference type="PANTHER" id="PTHR36766:SF64">
    <property type="entry name" value="OS12G0206100 PROTEIN"/>
    <property type="match status" value="1"/>
</dbReference>
<sequence length="409" mass="48212">MGRNYNYRNTIQNIFQEKNLQRIILDILDELFKITKTEMPEFLGKKYWNSVLKFNISREKDIPKGLHFEININARKKLGDQKYNLIIAQIQPFAEKLMENLPTITNIQSCVNITPALNFTPNLKSLKINFCPTLSEIPPNIELLSNLQTLFISCCPKFLNLPDCLPNLPELNTIILEDLPKLISLPSSLAQIPKLSLIQIYECNNLQSLPSSLSKIPWLKLNMNYCDHFKFAYDFPKSLWNSIHIKYCHSEETYLSPEYAKFRTDIETFRDSCERGRPLHNDERDQKLSWQKVELWLPNIPSSAFEELKYCIAYIVQVLGDEIHPPNSGQLRGTYPNYWKDFLPNISFFDEDFWKKHGYMSQSVIQMLENWVIYYRSRPKLQHFLMNIISEERGFFNVHINDRNINLLK</sequence>
<dbReference type="Gene3D" id="3.80.10.10">
    <property type="entry name" value="Ribonuclease Inhibitor"/>
    <property type="match status" value="1"/>
</dbReference>
<reference evidence="1 2" key="2">
    <citation type="journal article" date="2024" name="Int. J. Syst. Evol. Microbiol.">
        <title>Promethearchaeum syntrophicum gen. nov., sp. nov., an anaerobic, obligately syntrophic archaeon, the first isolate of the lineage 'Asgard' archaea, and proposal of the new archaeal phylum Promethearchaeota phyl. nov. and kingdom Promethearchaeati regn. nov.</title>
        <authorList>
            <person name="Imachi H."/>
            <person name="Nobu M.K."/>
            <person name="Kato S."/>
            <person name="Takaki Y."/>
            <person name="Miyazaki M."/>
            <person name="Miyata M."/>
            <person name="Ogawara M."/>
            <person name="Saito Y."/>
            <person name="Sakai S."/>
            <person name="Tahara Y.O."/>
            <person name="Takano Y."/>
            <person name="Tasumi E."/>
            <person name="Uematsu K."/>
            <person name="Yoshimura T."/>
            <person name="Itoh T."/>
            <person name="Ohkuma M."/>
            <person name="Takai K."/>
        </authorList>
    </citation>
    <scope>NUCLEOTIDE SEQUENCE [LARGE SCALE GENOMIC DNA]</scope>
    <source>
        <strain evidence="1 2">MK-D1</strain>
    </source>
</reference>
<evidence type="ECO:0000313" key="1">
    <source>
        <dbReference type="EMBL" id="QEE16548.1"/>
    </source>
</evidence>
<dbReference type="KEGG" id="psyt:DSAG12_02378"/>
<dbReference type="PANTHER" id="PTHR36766">
    <property type="entry name" value="PLANT BROAD-SPECTRUM MILDEW RESISTANCE PROTEIN RPW8"/>
    <property type="match status" value="1"/>
</dbReference>
<dbReference type="AlphaFoldDB" id="A0A5B9DBJ5"/>
<evidence type="ECO:0008006" key="3">
    <source>
        <dbReference type="Google" id="ProtNLM"/>
    </source>
</evidence>
<evidence type="ECO:0000313" key="2">
    <source>
        <dbReference type="Proteomes" id="UP000321408"/>
    </source>
</evidence>